<dbReference type="InterPro" id="IPR000413">
    <property type="entry name" value="Integrin_alpha"/>
</dbReference>
<sequence length="967" mass="110720">MNIFLWRICAIFLIKFIDAVFNLEPNSVSLVNTIEKHILFGYSAEFHKLENESYYRLIIGAPKARIINQTSKIGLGDIYSCIWKINRCKQLNVLSSLADTEYVNLEKNLNYFFGYQIKSHSSTQQGDLIICAPRYEQNNLNLNPRMTGLCVSLNNVLDDIVDIFEPCNSKPLTGDYLDFGQCQAGWSLDISRNGDMLIGAPSSEAWRGAAFYSEYNNETENYDAYVTSPGKINSDIPHPTDFMGYSLSFANSKQLTGTIFVSAPGAYSYRSGSVHVYFKNSKNGTVFTPINTIDGENRLSFFGHSIKSADFNGDGFPDLAVADPYYFNENSGGAVFIYLYNPETNSINDKPKFKISPLRKTNCYLFNCVLPKFGYSIQSADFDLDGYDDLIVGAPYANEQNGLVYVYRGSNDGLDVLNVKKLFTSQFTNSSFSKSTFGQFLSTPIDIDGNGYPDIAISAPGVENVYIFRSRPVLTLNIEWKSKQEILKLDVKPYEITFCAILNLSHAAKIDINYLAKFVGKMKFKISVDLKSQLKRFLFKNGNYVLEGNIEFFNTTKICQSFSISQNNKIQDVYSELEFELSLIPSEISYPNQLAENFIGINDYPVIDPRTLLHTFKMHYKRNCENDNVCNADIILDYNVQNVLYEEEKYNYIFGTHDHLIFDITVTNNQQEAHGNQLVVIIPEGVQFSAINVDESSWLISHCHTLKSNKATCSLPNLNRKEQIVKFNIKVNIFSYIKKKRIEFIFYTNTSSVDINPQNNYVVVPIYLRHIAEIDIQSDSIPKRLYYDESYDKIPDNYDTEKINTMTVPILHVIKIINKGPSTAKNLNVLIRYPYSLYTDENKNRFIYFTKNPTINKPNYCKFDINRDEMFNEFVAVDLCLKNSPIIPPWKDLCDNIDTNGFKKLIQFYYSLNCSNTYIERVFSVTNIYWTEHKSNLSLKTLKSVILLGENSKEKCTNVYTKFVKRH</sequence>
<dbReference type="GO" id="GO:0033627">
    <property type="term" value="P:cell adhesion mediated by integrin"/>
    <property type="evidence" value="ECO:0007669"/>
    <property type="project" value="TreeGrafter"/>
</dbReference>
<dbReference type="AlphaFoldDB" id="A0A177BCK0"/>
<evidence type="ECO:0000256" key="4">
    <source>
        <dbReference type="ARBA" id="ARBA00022729"/>
    </source>
</evidence>
<dbReference type="PANTHER" id="PTHR23220:SF122">
    <property type="entry name" value="INTEGRIN ALPHA-PS1"/>
    <property type="match status" value="1"/>
</dbReference>
<dbReference type="InterPro" id="IPR032695">
    <property type="entry name" value="Integrin_dom_sf"/>
</dbReference>
<organism evidence="15 16">
    <name type="scientific">Intoshia linei</name>
    <dbReference type="NCBI Taxonomy" id="1819745"/>
    <lineage>
        <taxon>Eukaryota</taxon>
        <taxon>Metazoa</taxon>
        <taxon>Spiralia</taxon>
        <taxon>Lophotrochozoa</taxon>
        <taxon>Mesozoa</taxon>
        <taxon>Orthonectida</taxon>
        <taxon>Rhopaluridae</taxon>
        <taxon>Intoshia</taxon>
    </lineage>
</organism>
<dbReference type="GO" id="GO:0098609">
    <property type="term" value="P:cell-cell adhesion"/>
    <property type="evidence" value="ECO:0007669"/>
    <property type="project" value="TreeGrafter"/>
</dbReference>
<dbReference type="SUPFAM" id="SSF69318">
    <property type="entry name" value="Integrin alpha N-terminal domain"/>
    <property type="match status" value="1"/>
</dbReference>
<evidence type="ECO:0000256" key="13">
    <source>
        <dbReference type="RuleBase" id="RU003762"/>
    </source>
</evidence>
<dbReference type="OrthoDB" id="5317514at2759"/>
<dbReference type="Proteomes" id="UP000078046">
    <property type="component" value="Unassembled WGS sequence"/>
</dbReference>
<dbReference type="Gene3D" id="2.60.40.1510">
    <property type="entry name" value="ntegrin, alpha v. Chain A, domain 3"/>
    <property type="match status" value="1"/>
</dbReference>
<evidence type="ECO:0000256" key="3">
    <source>
        <dbReference type="ARBA" id="ARBA00022692"/>
    </source>
</evidence>
<dbReference type="SUPFAM" id="SSF69179">
    <property type="entry name" value="Integrin domains"/>
    <property type="match status" value="2"/>
</dbReference>
<keyword evidence="7" id="KW-1133">Transmembrane helix</keyword>
<keyword evidence="3" id="KW-0812">Transmembrane</keyword>
<evidence type="ECO:0000259" key="14">
    <source>
        <dbReference type="Pfam" id="PF20805"/>
    </source>
</evidence>
<keyword evidence="4 13" id="KW-0732">Signal</keyword>
<evidence type="ECO:0000256" key="8">
    <source>
        <dbReference type="ARBA" id="ARBA00023037"/>
    </source>
</evidence>
<keyword evidence="8 13" id="KW-0401">Integrin</keyword>
<dbReference type="GO" id="GO:0008305">
    <property type="term" value="C:integrin complex"/>
    <property type="evidence" value="ECO:0007669"/>
    <property type="project" value="InterPro"/>
</dbReference>
<dbReference type="Gene3D" id="2.60.40.1460">
    <property type="entry name" value="Integrin domains. Chain A, domain 2"/>
    <property type="match status" value="1"/>
</dbReference>
<dbReference type="GO" id="GO:0007229">
    <property type="term" value="P:integrin-mediated signaling pathway"/>
    <property type="evidence" value="ECO:0007669"/>
    <property type="project" value="UniProtKB-KW"/>
</dbReference>
<dbReference type="InterPro" id="IPR048285">
    <property type="entry name" value="Integrin_alpha_Ig-like_2"/>
</dbReference>
<comment type="caution">
    <text evidence="15">The sequence shown here is derived from an EMBL/GenBank/DDBJ whole genome shotgun (WGS) entry which is preliminary data.</text>
</comment>
<dbReference type="Gene3D" id="2.60.40.1530">
    <property type="entry name" value="ntegrin, alpha v. Chain A, domain 4"/>
    <property type="match status" value="1"/>
</dbReference>
<comment type="similarity">
    <text evidence="2 13">Belongs to the integrin alpha chain family.</text>
</comment>
<evidence type="ECO:0000256" key="5">
    <source>
        <dbReference type="ARBA" id="ARBA00022737"/>
    </source>
</evidence>
<accession>A0A177BCK0</accession>
<feature type="repeat" description="FG-GAP" evidence="12">
    <location>
        <begin position="288"/>
        <end position="347"/>
    </location>
</feature>
<dbReference type="PANTHER" id="PTHR23220">
    <property type="entry name" value="INTEGRIN ALPHA"/>
    <property type="match status" value="1"/>
</dbReference>
<keyword evidence="10 13" id="KW-0675">Receptor</keyword>
<feature type="repeat" description="FG-GAP" evidence="12">
    <location>
        <begin position="359"/>
        <end position="416"/>
    </location>
</feature>
<dbReference type="Pfam" id="PF01839">
    <property type="entry name" value="FG-GAP"/>
    <property type="match status" value="3"/>
</dbReference>
<dbReference type="InterPro" id="IPR013517">
    <property type="entry name" value="FG-GAP"/>
</dbReference>
<evidence type="ECO:0000256" key="9">
    <source>
        <dbReference type="ARBA" id="ARBA00023136"/>
    </source>
</evidence>
<evidence type="ECO:0000256" key="7">
    <source>
        <dbReference type="ARBA" id="ARBA00022989"/>
    </source>
</evidence>
<evidence type="ECO:0000313" key="15">
    <source>
        <dbReference type="EMBL" id="OAF71234.1"/>
    </source>
</evidence>
<evidence type="ECO:0000256" key="12">
    <source>
        <dbReference type="PROSITE-ProRule" id="PRU00803"/>
    </source>
</evidence>
<keyword evidence="5" id="KW-0677">Repeat</keyword>
<feature type="domain" description="Integrin alpha second immunoglobulin-like" evidence="14">
    <location>
        <begin position="624"/>
        <end position="763"/>
    </location>
</feature>
<dbReference type="PROSITE" id="PS51470">
    <property type="entry name" value="FG_GAP"/>
    <property type="match status" value="3"/>
</dbReference>
<keyword evidence="9" id="KW-0472">Membrane</keyword>
<keyword evidence="16" id="KW-1185">Reference proteome</keyword>
<keyword evidence="11" id="KW-0325">Glycoprotein</keyword>
<evidence type="ECO:0000256" key="6">
    <source>
        <dbReference type="ARBA" id="ARBA00022889"/>
    </source>
</evidence>
<name>A0A177BCK0_9BILA</name>
<dbReference type="SMART" id="SM00191">
    <property type="entry name" value="Int_alpha"/>
    <property type="match status" value="5"/>
</dbReference>
<dbReference type="Pfam" id="PF20805">
    <property type="entry name" value="Integrin_A_Ig_2"/>
    <property type="match status" value="1"/>
</dbReference>
<evidence type="ECO:0000256" key="11">
    <source>
        <dbReference type="ARBA" id="ARBA00023180"/>
    </source>
</evidence>
<dbReference type="EMBL" id="LWCA01000069">
    <property type="protein sequence ID" value="OAF71234.1"/>
    <property type="molecule type" value="Genomic_DNA"/>
</dbReference>
<feature type="repeat" description="FG-GAP" evidence="12">
    <location>
        <begin position="418"/>
        <end position="485"/>
    </location>
</feature>
<dbReference type="GO" id="GO:0007160">
    <property type="term" value="P:cell-matrix adhesion"/>
    <property type="evidence" value="ECO:0007669"/>
    <property type="project" value="TreeGrafter"/>
</dbReference>
<dbReference type="InterPro" id="IPR028994">
    <property type="entry name" value="Integrin_alpha_N"/>
</dbReference>
<keyword evidence="6 13" id="KW-0130">Cell adhesion</keyword>
<evidence type="ECO:0000256" key="10">
    <source>
        <dbReference type="ARBA" id="ARBA00023170"/>
    </source>
</evidence>
<dbReference type="Gene3D" id="2.130.10.130">
    <property type="entry name" value="Integrin alpha, N-terminal"/>
    <property type="match status" value="1"/>
</dbReference>
<proteinExistence type="inferred from homology"/>
<evidence type="ECO:0000256" key="1">
    <source>
        <dbReference type="ARBA" id="ARBA00004479"/>
    </source>
</evidence>
<evidence type="ECO:0000313" key="16">
    <source>
        <dbReference type="Proteomes" id="UP000078046"/>
    </source>
</evidence>
<protein>
    <submittedName>
        <fullName evidence="15">CD49 antigen-like family member C</fullName>
    </submittedName>
</protein>
<dbReference type="GO" id="GO:0009897">
    <property type="term" value="C:external side of plasma membrane"/>
    <property type="evidence" value="ECO:0007669"/>
    <property type="project" value="TreeGrafter"/>
</dbReference>
<dbReference type="InterPro" id="IPR013519">
    <property type="entry name" value="Int_alpha_beta-p"/>
</dbReference>
<evidence type="ECO:0000256" key="2">
    <source>
        <dbReference type="ARBA" id="ARBA00008054"/>
    </source>
</evidence>
<dbReference type="PRINTS" id="PR01185">
    <property type="entry name" value="INTEGRINA"/>
</dbReference>
<gene>
    <name evidence="15" type="ORF">A3Q56_01019</name>
</gene>
<feature type="signal peptide" evidence="13">
    <location>
        <begin position="1"/>
        <end position="19"/>
    </location>
</feature>
<feature type="chain" id="PRO_5007948904" evidence="13">
    <location>
        <begin position="20"/>
        <end position="967"/>
    </location>
</feature>
<comment type="subcellular location">
    <subcellularLocation>
        <location evidence="1 13">Membrane</location>
        <topology evidence="1 13">Single-pass type I membrane protein</topology>
    </subcellularLocation>
</comment>
<dbReference type="GO" id="GO:0005178">
    <property type="term" value="F:integrin binding"/>
    <property type="evidence" value="ECO:0007669"/>
    <property type="project" value="TreeGrafter"/>
</dbReference>
<reference evidence="15 16" key="1">
    <citation type="submission" date="2016-04" db="EMBL/GenBank/DDBJ databases">
        <title>The genome of Intoshia linei affirms orthonectids as highly simplified spiralians.</title>
        <authorList>
            <person name="Mikhailov K.V."/>
            <person name="Slusarev G.S."/>
            <person name="Nikitin M.A."/>
            <person name="Logacheva M.D."/>
            <person name="Penin A."/>
            <person name="Aleoshin V."/>
            <person name="Panchin Y.V."/>
        </authorList>
    </citation>
    <scope>NUCLEOTIDE SEQUENCE [LARGE SCALE GENOMIC DNA]</scope>
    <source>
        <strain evidence="15">Intl2013</strain>
        <tissue evidence="15">Whole animal</tissue>
    </source>
</reference>